<feature type="signal peptide" evidence="1">
    <location>
        <begin position="1"/>
        <end position="19"/>
    </location>
</feature>
<protein>
    <submittedName>
        <fullName evidence="2">Uncharacterized protein</fullName>
    </submittedName>
</protein>
<keyword evidence="3" id="KW-1185">Reference proteome</keyword>
<dbReference type="AlphaFoldDB" id="A0A3B7MPK3"/>
<reference evidence="2 3" key="1">
    <citation type="submission" date="2018-09" db="EMBL/GenBank/DDBJ databases">
        <title>Genome sequencing of strain 6GH32-13.</title>
        <authorList>
            <person name="Weon H.-Y."/>
            <person name="Heo J."/>
            <person name="Kwon S.-W."/>
        </authorList>
    </citation>
    <scope>NUCLEOTIDE SEQUENCE [LARGE SCALE GENOMIC DNA]</scope>
    <source>
        <strain evidence="2 3">5GH32-13</strain>
    </source>
</reference>
<evidence type="ECO:0000313" key="3">
    <source>
        <dbReference type="Proteomes" id="UP000263900"/>
    </source>
</evidence>
<evidence type="ECO:0000313" key="2">
    <source>
        <dbReference type="EMBL" id="AXY76088.1"/>
    </source>
</evidence>
<proteinExistence type="predicted"/>
<organism evidence="2 3">
    <name type="scientific">Paraflavitalea soli</name>
    <dbReference type="NCBI Taxonomy" id="2315862"/>
    <lineage>
        <taxon>Bacteria</taxon>
        <taxon>Pseudomonadati</taxon>
        <taxon>Bacteroidota</taxon>
        <taxon>Chitinophagia</taxon>
        <taxon>Chitinophagales</taxon>
        <taxon>Chitinophagaceae</taxon>
        <taxon>Paraflavitalea</taxon>
    </lineage>
</organism>
<dbReference type="Proteomes" id="UP000263900">
    <property type="component" value="Chromosome"/>
</dbReference>
<dbReference type="KEGG" id="pseg:D3H65_19790"/>
<gene>
    <name evidence="2" type="ORF">D3H65_19790</name>
</gene>
<evidence type="ECO:0000256" key="1">
    <source>
        <dbReference type="SAM" id="SignalP"/>
    </source>
</evidence>
<dbReference type="EMBL" id="CP032157">
    <property type="protein sequence ID" value="AXY76088.1"/>
    <property type="molecule type" value="Genomic_DNA"/>
</dbReference>
<feature type="chain" id="PRO_5017612238" evidence="1">
    <location>
        <begin position="20"/>
        <end position="110"/>
    </location>
</feature>
<accession>A0A3B7MPK3</accession>
<keyword evidence="1" id="KW-0732">Signal</keyword>
<dbReference type="RefSeq" id="WP_119051967.1">
    <property type="nucleotide sequence ID" value="NZ_CP032157.1"/>
</dbReference>
<name>A0A3B7MPK3_9BACT</name>
<sequence length="110" mass="12113">MKKFITPILAVVLGSMIPAAPVKLTCYYFIYDGTGPQNDMSNYSVTVVQPTACLGANRLCWIKICVDDDVVSPTDFETVFEALDVVNDASNTLDDDPEKQLGSTILEKRF</sequence>